<evidence type="ECO:0000313" key="9">
    <source>
        <dbReference type="Proteomes" id="UP000306402"/>
    </source>
</evidence>
<feature type="domain" description="RNA polymerase sigma-70 region 2" evidence="6">
    <location>
        <begin position="39"/>
        <end position="105"/>
    </location>
</feature>
<dbReference type="Gene3D" id="1.10.10.10">
    <property type="entry name" value="Winged helix-like DNA-binding domain superfamily/Winged helix DNA-binding domain"/>
    <property type="match status" value="1"/>
</dbReference>
<dbReference type="OrthoDB" id="941544at2"/>
<name>A0A5R9L4G3_9BACT</name>
<dbReference type="InterPro" id="IPR007627">
    <property type="entry name" value="RNA_pol_sigma70_r2"/>
</dbReference>
<gene>
    <name evidence="8" type="ORF">FEN17_07455</name>
</gene>
<keyword evidence="9" id="KW-1185">Reference proteome</keyword>
<evidence type="ECO:0000256" key="5">
    <source>
        <dbReference type="ARBA" id="ARBA00023163"/>
    </source>
</evidence>
<evidence type="ECO:0000256" key="1">
    <source>
        <dbReference type="ARBA" id="ARBA00010641"/>
    </source>
</evidence>
<reference evidence="8 9" key="1">
    <citation type="submission" date="2019-05" db="EMBL/GenBank/DDBJ databases">
        <authorList>
            <person name="Qu J.-H."/>
        </authorList>
    </citation>
    <scope>NUCLEOTIDE SEQUENCE [LARGE SCALE GENOMIC DNA]</scope>
    <source>
        <strain evidence="8 9">T17</strain>
    </source>
</reference>
<dbReference type="SUPFAM" id="SSF88659">
    <property type="entry name" value="Sigma3 and sigma4 domains of RNA polymerase sigma factors"/>
    <property type="match status" value="1"/>
</dbReference>
<keyword evidence="5" id="KW-0804">Transcription</keyword>
<keyword evidence="3" id="KW-0731">Sigma factor</keyword>
<dbReference type="SUPFAM" id="SSF88946">
    <property type="entry name" value="Sigma2 domain of RNA polymerase sigma factors"/>
    <property type="match status" value="1"/>
</dbReference>
<sequence>MESFRYSNQEKHSQATLVTLSVIHQARQKDVCSQRVIFDVYGKVAHRIARRYLSDKAKVDDAVANAMFKVLVNMSTCQFEAVAAFEGWVKRIVVNECLAILKKEKPFESFDQADIETVYIDETIIEDLTAEKILEVIYSLPPGYRAVFNLYEIEGYSHAEIAEMLGISTGTSKSQLSKAKALLQKKIIELDPSYGKRRFVL</sequence>
<organism evidence="8 9">
    <name type="scientific">Dyadobacter luticola</name>
    <dbReference type="NCBI Taxonomy" id="1979387"/>
    <lineage>
        <taxon>Bacteria</taxon>
        <taxon>Pseudomonadati</taxon>
        <taxon>Bacteroidota</taxon>
        <taxon>Cytophagia</taxon>
        <taxon>Cytophagales</taxon>
        <taxon>Spirosomataceae</taxon>
        <taxon>Dyadobacter</taxon>
    </lineage>
</organism>
<dbReference type="InterPro" id="IPR039425">
    <property type="entry name" value="RNA_pol_sigma-70-like"/>
</dbReference>
<keyword evidence="4" id="KW-0238">DNA-binding</keyword>
<dbReference type="Pfam" id="PF04542">
    <property type="entry name" value="Sigma70_r2"/>
    <property type="match status" value="1"/>
</dbReference>
<dbReference type="EMBL" id="VCEJ01000002">
    <property type="protein sequence ID" value="TLV03433.1"/>
    <property type="molecule type" value="Genomic_DNA"/>
</dbReference>
<dbReference type="GO" id="GO:0006352">
    <property type="term" value="P:DNA-templated transcription initiation"/>
    <property type="evidence" value="ECO:0007669"/>
    <property type="project" value="InterPro"/>
</dbReference>
<evidence type="ECO:0000259" key="6">
    <source>
        <dbReference type="Pfam" id="PF04542"/>
    </source>
</evidence>
<dbReference type="CDD" id="cd06171">
    <property type="entry name" value="Sigma70_r4"/>
    <property type="match status" value="1"/>
</dbReference>
<dbReference type="InterPro" id="IPR013325">
    <property type="entry name" value="RNA_pol_sigma_r2"/>
</dbReference>
<keyword evidence="2" id="KW-0805">Transcription regulation</keyword>
<dbReference type="PANTHER" id="PTHR43133">
    <property type="entry name" value="RNA POLYMERASE ECF-TYPE SIGMA FACTO"/>
    <property type="match status" value="1"/>
</dbReference>
<dbReference type="InterPro" id="IPR014284">
    <property type="entry name" value="RNA_pol_sigma-70_dom"/>
</dbReference>
<protein>
    <submittedName>
        <fullName evidence="8">RNA polymerase sigma factor</fullName>
    </submittedName>
</protein>
<dbReference type="NCBIfam" id="TIGR02937">
    <property type="entry name" value="sigma70-ECF"/>
    <property type="match status" value="1"/>
</dbReference>
<evidence type="ECO:0000259" key="7">
    <source>
        <dbReference type="Pfam" id="PF08281"/>
    </source>
</evidence>
<accession>A0A5R9L4G3</accession>
<evidence type="ECO:0000313" key="8">
    <source>
        <dbReference type="EMBL" id="TLV03433.1"/>
    </source>
</evidence>
<evidence type="ECO:0000256" key="3">
    <source>
        <dbReference type="ARBA" id="ARBA00023082"/>
    </source>
</evidence>
<dbReference type="InterPro" id="IPR013249">
    <property type="entry name" value="RNA_pol_sigma70_r4_t2"/>
</dbReference>
<comment type="similarity">
    <text evidence="1">Belongs to the sigma-70 factor family. ECF subfamily.</text>
</comment>
<dbReference type="InterPro" id="IPR013324">
    <property type="entry name" value="RNA_pol_sigma_r3/r4-like"/>
</dbReference>
<feature type="domain" description="RNA polymerase sigma factor 70 region 4 type 2" evidence="7">
    <location>
        <begin position="131"/>
        <end position="183"/>
    </location>
</feature>
<dbReference type="Pfam" id="PF08281">
    <property type="entry name" value="Sigma70_r4_2"/>
    <property type="match status" value="1"/>
</dbReference>
<dbReference type="Gene3D" id="1.10.1740.10">
    <property type="match status" value="1"/>
</dbReference>
<evidence type="ECO:0000256" key="4">
    <source>
        <dbReference type="ARBA" id="ARBA00023125"/>
    </source>
</evidence>
<dbReference type="PANTHER" id="PTHR43133:SF8">
    <property type="entry name" value="RNA POLYMERASE SIGMA FACTOR HI_1459-RELATED"/>
    <property type="match status" value="1"/>
</dbReference>
<comment type="caution">
    <text evidence="8">The sequence shown here is derived from an EMBL/GenBank/DDBJ whole genome shotgun (WGS) entry which is preliminary data.</text>
</comment>
<dbReference type="GO" id="GO:0016987">
    <property type="term" value="F:sigma factor activity"/>
    <property type="evidence" value="ECO:0007669"/>
    <property type="project" value="UniProtKB-KW"/>
</dbReference>
<proteinExistence type="inferred from homology"/>
<dbReference type="Proteomes" id="UP000306402">
    <property type="component" value="Unassembled WGS sequence"/>
</dbReference>
<dbReference type="GO" id="GO:0003677">
    <property type="term" value="F:DNA binding"/>
    <property type="evidence" value="ECO:0007669"/>
    <property type="project" value="UniProtKB-KW"/>
</dbReference>
<dbReference type="InterPro" id="IPR036388">
    <property type="entry name" value="WH-like_DNA-bd_sf"/>
</dbReference>
<evidence type="ECO:0000256" key="2">
    <source>
        <dbReference type="ARBA" id="ARBA00023015"/>
    </source>
</evidence>
<dbReference type="AlphaFoldDB" id="A0A5R9L4G3"/>